<dbReference type="Proteomes" id="UP001066276">
    <property type="component" value="Chromosome 3_2"/>
</dbReference>
<comment type="caution">
    <text evidence="2">The sequence shown here is derived from an EMBL/GenBank/DDBJ whole genome shotgun (WGS) entry which is preliminary data.</text>
</comment>
<dbReference type="AlphaFoldDB" id="A0AAV7TRB5"/>
<evidence type="ECO:0000313" key="3">
    <source>
        <dbReference type="Proteomes" id="UP001066276"/>
    </source>
</evidence>
<protein>
    <submittedName>
        <fullName evidence="2">Uncharacterized protein</fullName>
    </submittedName>
</protein>
<gene>
    <name evidence="2" type="ORF">NDU88_004384</name>
</gene>
<feature type="region of interest" description="Disordered" evidence="1">
    <location>
        <begin position="31"/>
        <end position="60"/>
    </location>
</feature>
<dbReference type="EMBL" id="JANPWB010000006">
    <property type="protein sequence ID" value="KAJ1179148.1"/>
    <property type="molecule type" value="Genomic_DNA"/>
</dbReference>
<evidence type="ECO:0000256" key="1">
    <source>
        <dbReference type="SAM" id="MobiDB-lite"/>
    </source>
</evidence>
<keyword evidence="3" id="KW-1185">Reference proteome</keyword>
<reference evidence="2" key="1">
    <citation type="journal article" date="2022" name="bioRxiv">
        <title>Sequencing and chromosome-scale assembly of the giantPleurodeles waltlgenome.</title>
        <authorList>
            <person name="Brown T."/>
            <person name="Elewa A."/>
            <person name="Iarovenko S."/>
            <person name="Subramanian E."/>
            <person name="Araus A.J."/>
            <person name="Petzold A."/>
            <person name="Susuki M."/>
            <person name="Suzuki K.-i.T."/>
            <person name="Hayashi T."/>
            <person name="Toyoda A."/>
            <person name="Oliveira C."/>
            <person name="Osipova E."/>
            <person name="Leigh N.D."/>
            <person name="Simon A."/>
            <person name="Yun M.H."/>
        </authorList>
    </citation>
    <scope>NUCLEOTIDE SEQUENCE</scope>
    <source>
        <strain evidence="2">20211129_DDA</strain>
        <tissue evidence="2">Liver</tissue>
    </source>
</reference>
<proteinExistence type="predicted"/>
<organism evidence="2 3">
    <name type="scientific">Pleurodeles waltl</name>
    <name type="common">Iberian ribbed newt</name>
    <dbReference type="NCBI Taxonomy" id="8319"/>
    <lineage>
        <taxon>Eukaryota</taxon>
        <taxon>Metazoa</taxon>
        <taxon>Chordata</taxon>
        <taxon>Craniata</taxon>
        <taxon>Vertebrata</taxon>
        <taxon>Euteleostomi</taxon>
        <taxon>Amphibia</taxon>
        <taxon>Batrachia</taxon>
        <taxon>Caudata</taxon>
        <taxon>Salamandroidea</taxon>
        <taxon>Salamandridae</taxon>
        <taxon>Pleurodelinae</taxon>
        <taxon>Pleurodeles</taxon>
    </lineage>
</organism>
<sequence length="163" mass="17384">MESTETRSPSLWNPEGSVDCQTWHSLSWPGLQGAALPSGKEGRDTALVAAGPPPRGREAGSLRQAAKNTARAALFPVRRHHCTMLTTIPLLHLWCCGGESAQTACCPKSGAVTSPRRERWGWCSGPALETVAQGSCGGKSAAVRPLLSTCDMQQRCCRERAAQ</sequence>
<name>A0AAV7TRB5_PLEWA</name>
<evidence type="ECO:0000313" key="2">
    <source>
        <dbReference type="EMBL" id="KAJ1179148.1"/>
    </source>
</evidence>
<accession>A0AAV7TRB5</accession>